<reference evidence="1" key="2">
    <citation type="submission" date="2023-04" db="EMBL/GenBank/DDBJ databases">
        <title>Paracnuella aquatica gen. nov., sp. nov., a member of the family Chitinophagaceae isolated from a hot spring.</title>
        <authorList>
            <person name="Wang C."/>
        </authorList>
    </citation>
    <scope>NUCLEOTIDE SEQUENCE</scope>
    <source>
        <strain evidence="1">LB-8</strain>
    </source>
</reference>
<dbReference type="SUPFAM" id="SSF50475">
    <property type="entry name" value="FMN-binding split barrel"/>
    <property type="match status" value="1"/>
</dbReference>
<evidence type="ECO:0000313" key="1">
    <source>
        <dbReference type="EMBL" id="MCU7551562.1"/>
    </source>
</evidence>
<comment type="caution">
    <text evidence="1">The sequence shown here is derived from an EMBL/GenBank/DDBJ whole genome shotgun (WGS) entry which is preliminary data.</text>
</comment>
<dbReference type="InterPro" id="IPR012349">
    <property type="entry name" value="Split_barrel_FMN-bd"/>
</dbReference>
<dbReference type="EMBL" id="JAOTIF010000021">
    <property type="protein sequence ID" value="MCU7551562.1"/>
    <property type="molecule type" value="Genomic_DNA"/>
</dbReference>
<protein>
    <submittedName>
        <fullName evidence="1">Pyridoxamine 5'-phosphate oxidase family protein</fullName>
    </submittedName>
</protein>
<name>A0A9X2XZ68_9BACT</name>
<evidence type="ECO:0000313" key="2">
    <source>
        <dbReference type="Proteomes" id="UP001155483"/>
    </source>
</evidence>
<dbReference type="RefSeq" id="WP_279298998.1">
    <property type="nucleotide sequence ID" value="NZ_JAOTIF010000021.1"/>
</dbReference>
<accession>A0A9X2XZ68</accession>
<sequence length="155" mass="18253">MVGNLTEEEMKEVLRNNIIGRIGCNDGERTYVVPVSYLFDGDNIIAHSLEGMKIHMMRRNPEVCFEVDEMTSFTNWRSVILWGQYEEIKDERERVEAMDSFVHRMLRLKISETAQTPETSRIRLHPRTGKLRTIVYRIVVNKMTGKFEDDIERVD</sequence>
<dbReference type="InterPro" id="IPR024747">
    <property type="entry name" value="Pyridox_Oxase-rel"/>
</dbReference>
<dbReference type="PANTHER" id="PTHR34071:SF2">
    <property type="entry name" value="FLAVIN-NUCLEOTIDE-BINDING PROTEIN"/>
    <property type="match status" value="1"/>
</dbReference>
<dbReference type="Gene3D" id="2.30.110.10">
    <property type="entry name" value="Electron Transport, Fmn-binding Protein, Chain A"/>
    <property type="match status" value="1"/>
</dbReference>
<dbReference type="AlphaFoldDB" id="A0A9X2XZ68"/>
<keyword evidence="2" id="KW-1185">Reference proteome</keyword>
<dbReference type="Proteomes" id="UP001155483">
    <property type="component" value="Unassembled WGS sequence"/>
</dbReference>
<dbReference type="PANTHER" id="PTHR34071">
    <property type="entry name" value="5-NITROIMIDAZOLE ANTIBIOTICS RESISTANCE PROTEIN, NIMA-FAMILY-RELATED PROTEIN-RELATED"/>
    <property type="match status" value="1"/>
</dbReference>
<proteinExistence type="predicted"/>
<dbReference type="Pfam" id="PF12900">
    <property type="entry name" value="Pyridox_ox_2"/>
    <property type="match status" value="1"/>
</dbReference>
<gene>
    <name evidence="1" type="ORF">OCK74_20745</name>
</gene>
<reference evidence="1" key="1">
    <citation type="submission" date="2022-09" db="EMBL/GenBank/DDBJ databases">
        <authorList>
            <person name="Yuan C."/>
            <person name="Ke Z."/>
        </authorList>
    </citation>
    <scope>NUCLEOTIDE SEQUENCE</scope>
    <source>
        <strain evidence="1">LB-8</strain>
    </source>
</reference>
<organism evidence="1 2">
    <name type="scientific">Paraflavisolibacter caeni</name>
    <dbReference type="NCBI Taxonomy" id="2982496"/>
    <lineage>
        <taxon>Bacteria</taxon>
        <taxon>Pseudomonadati</taxon>
        <taxon>Bacteroidota</taxon>
        <taxon>Chitinophagia</taxon>
        <taxon>Chitinophagales</taxon>
        <taxon>Chitinophagaceae</taxon>
        <taxon>Paraflavisolibacter</taxon>
    </lineage>
</organism>